<gene>
    <name evidence="1" type="primary">ORF107927</name>
</gene>
<name>A0A0B7AAM3_9EUPU</name>
<organism evidence="1">
    <name type="scientific">Arion vulgaris</name>
    <dbReference type="NCBI Taxonomy" id="1028688"/>
    <lineage>
        <taxon>Eukaryota</taxon>
        <taxon>Metazoa</taxon>
        <taxon>Spiralia</taxon>
        <taxon>Lophotrochozoa</taxon>
        <taxon>Mollusca</taxon>
        <taxon>Gastropoda</taxon>
        <taxon>Heterobranchia</taxon>
        <taxon>Euthyneura</taxon>
        <taxon>Panpulmonata</taxon>
        <taxon>Eupulmonata</taxon>
        <taxon>Stylommatophora</taxon>
        <taxon>Helicina</taxon>
        <taxon>Arionoidea</taxon>
        <taxon>Arionidae</taxon>
        <taxon>Arion</taxon>
    </lineage>
</organism>
<accession>A0A0B7AAM3</accession>
<dbReference type="EMBL" id="HACG01031164">
    <property type="protein sequence ID" value="CEK78029.1"/>
    <property type="molecule type" value="Transcribed_RNA"/>
</dbReference>
<dbReference type="AlphaFoldDB" id="A0A0B7AAM3"/>
<reference evidence="1" key="1">
    <citation type="submission" date="2014-12" db="EMBL/GenBank/DDBJ databases">
        <title>Insight into the proteome of Arion vulgaris.</title>
        <authorList>
            <person name="Aradska J."/>
            <person name="Bulat T."/>
            <person name="Smidak R."/>
            <person name="Sarate P."/>
            <person name="Gangsoo J."/>
            <person name="Sialana F."/>
            <person name="Bilban M."/>
            <person name="Lubec G."/>
        </authorList>
    </citation>
    <scope>NUCLEOTIDE SEQUENCE</scope>
    <source>
        <tissue evidence="1">Skin</tissue>
    </source>
</reference>
<protein>
    <submittedName>
        <fullName evidence="1">Uncharacterized protein</fullName>
    </submittedName>
</protein>
<sequence length="62" mass="7121">MNNIVVLHLEQTKQPNHELHCDSALELDTINTAVIYIQNSQLRIQPYVQTPQIVEPCTSKLH</sequence>
<proteinExistence type="predicted"/>
<evidence type="ECO:0000313" key="1">
    <source>
        <dbReference type="EMBL" id="CEK78029.1"/>
    </source>
</evidence>